<evidence type="ECO:0000256" key="3">
    <source>
        <dbReference type="PIRSR" id="PIRSR005902-1"/>
    </source>
</evidence>
<feature type="binding site" evidence="3">
    <location>
        <position position="93"/>
    </location>
    <ligand>
        <name>a divalent metal cation</name>
        <dbReference type="ChEBI" id="CHEBI:60240"/>
        <label>1</label>
    </ligand>
</feature>
<dbReference type="InterPro" id="IPR001130">
    <property type="entry name" value="TatD-like"/>
</dbReference>
<feature type="binding site" evidence="3">
    <location>
        <position position="5"/>
    </location>
    <ligand>
        <name>a divalent metal cation</name>
        <dbReference type="ChEBI" id="CHEBI:60240"/>
        <label>1</label>
    </ligand>
</feature>
<dbReference type="Proteomes" id="UP000886210">
    <property type="component" value="Unassembled WGS sequence"/>
</dbReference>
<dbReference type="SUPFAM" id="SSF51556">
    <property type="entry name" value="Metallo-dependent hydrolases"/>
    <property type="match status" value="1"/>
</dbReference>
<dbReference type="InterPro" id="IPR018228">
    <property type="entry name" value="DNase_TatD-rel_CS"/>
</dbReference>
<protein>
    <submittedName>
        <fullName evidence="4">YchF/TatD family DNA exonuclease</fullName>
    </submittedName>
</protein>
<keyword evidence="4" id="KW-0269">Exonuclease</keyword>
<accession>A0A7C0Y6B0</accession>
<dbReference type="Pfam" id="PF01026">
    <property type="entry name" value="TatD_DNase"/>
    <property type="match status" value="1"/>
</dbReference>
<dbReference type="CDD" id="cd01310">
    <property type="entry name" value="TatD_DNAse"/>
    <property type="match status" value="1"/>
</dbReference>
<comment type="caution">
    <text evidence="4">The sequence shown here is derived from an EMBL/GenBank/DDBJ whole genome shotgun (WGS) entry which is preliminary data.</text>
</comment>
<dbReference type="GO" id="GO:0046872">
    <property type="term" value="F:metal ion binding"/>
    <property type="evidence" value="ECO:0007669"/>
    <property type="project" value="UniProtKB-KW"/>
</dbReference>
<dbReference type="PANTHER" id="PTHR46124">
    <property type="entry name" value="D-AMINOACYL-TRNA DEACYLASE"/>
    <property type="match status" value="1"/>
</dbReference>
<evidence type="ECO:0000256" key="1">
    <source>
        <dbReference type="ARBA" id="ARBA00022723"/>
    </source>
</evidence>
<dbReference type="PIRSF" id="PIRSF005902">
    <property type="entry name" value="DNase_TatD"/>
    <property type="match status" value="1"/>
</dbReference>
<dbReference type="EMBL" id="DQYG01000064">
    <property type="protein sequence ID" value="HDD31285.1"/>
    <property type="molecule type" value="Genomic_DNA"/>
</dbReference>
<dbReference type="AlphaFoldDB" id="A0A7C0Y6B0"/>
<evidence type="ECO:0000256" key="2">
    <source>
        <dbReference type="ARBA" id="ARBA00022801"/>
    </source>
</evidence>
<sequence length="253" mass="29401">MIDAHAHVEIFKKEIPIIVEESKKYLDAIVDSITEYRKFHVWKSWELLKPYFGFIFPTLGFAPNEARRGNLEKVKTVERFILDHRDEIVAIGEIGLDYYYTKTKGERKNQREIFHHFLNLAVDLGRPVVLHARDAEREVYEAVQRKGLYGYFHSYTGDVETAKEIAENGHFIGISTGITFIPGVREVVKALDIESILVETDAPYMSPFKGEKNRPYYVKVAVEEIAKLKEMSIEEVEKITQENAVRFFKLNLR</sequence>
<dbReference type="Gene3D" id="3.20.20.140">
    <property type="entry name" value="Metal-dependent hydrolases"/>
    <property type="match status" value="1"/>
</dbReference>
<keyword evidence="4" id="KW-0540">Nuclease</keyword>
<reference evidence="4" key="1">
    <citation type="journal article" date="2020" name="mSystems">
        <title>Genome- and Community-Level Interaction Insights into Carbon Utilization and Element Cycling Functions of Hydrothermarchaeota in Hydrothermal Sediment.</title>
        <authorList>
            <person name="Zhou Z."/>
            <person name="Liu Y."/>
            <person name="Xu W."/>
            <person name="Pan J."/>
            <person name="Luo Z.H."/>
            <person name="Li M."/>
        </authorList>
    </citation>
    <scope>NUCLEOTIDE SEQUENCE [LARGE SCALE GENOMIC DNA]</scope>
    <source>
        <strain evidence="4">HyVt-151</strain>
    </source>
</reference>
<gene>
    <name evidence="4" type="ORF">ENF72_01500</name>
</gene>
<feature type="binding site" evidence="3">
    <location>
        <position position="201"/>
    </location>
    <ligand>
        <name>a divalent metal cation</name>
        <dbReference type="ChEBI" id="CHEBI:60240"/>
        <label>1</label>
    </ligand>
</feature>
<name>A0A7C0Y6B0_THELI</name>
<dbReference type="InterPro" id="IPR015991">
    <property type="entry name" value="TatD/YcfH-like"/>
</dbReference>
<proteinExistence type="predicted"/>
<keyword evidence="2" id="KW-0378">Hydrolase</keyword>
<feature type="binding site" evidence="3">
    <location>
        <position position="131"/>
    </location>
    <ligand>
        <name>a divalent metal cation</name>
        <dbReference type="ChEBI" id="CHEBI:60240"/>
        <label>2</label>
    </ligand>
</feature>
<keyword evidence="1 3" id="KW-0479">Metal-binding</keyword>
<organism evidence="4">
    <name type="scientific">Thermococcus litoralis</name>
    <dbReference type="NCBI Taxonomy" id="2265"/>
    <lineage>
        <taxon>Archaea</taxon>
        <taxon>Methanobacteriati</taxon>
        <taxon>Methanobacteriota</taxon>
        <taxon>Thermococci</taxon>
        <taxon>Thermococcales</taxon>
        <taxon>Thermococcaceae</taxon>
        <taxon>Thermococcus</taxon>
    </lineage>
</organism>
<evidence type="ECO:0000313" key="4">
    <source>
        <dbReference type="EMBL" id="HDD31285.1"/>
    </source>
</evidence>
<dbReference type="InterPro" id="IPR032466">
    <property type="entry name" value="Metal_Hydrolase"/>
</dbReference>
<dbReference type="GO" id="GO:0004536">
    <property type="term" value="F:DNA nuclease activity"/>
    <property type="evidence" value="ECO:0007669"/>
    <property type="project" value="InterPro"/>
</dbReference>
<dbReference type="PROSITE" id="PS01091">
    <property type="entry name" value="TATD_3"/>
    <property type="match status" value="1"/>
</dbReference>
<dbReference type="NCBIfam" id="TIGR00010">
    <property type="entry name" value="YchF/TatD family DNA exonuclease"/>
    <property type="match status" value="1"/>
</dbReference>
<dbReference type="GO" id="GO:0004527">
    <property type="term" value="F:exonuclease activity"/>
    <property type="evidence" value="ECO:0007669"/>
    <property type="project" value="UniProtKB-KW"/>
</dbReference>
<feature type="binding site" evidence="3">
    <location>
        <position position="7"/>
    </location>
    <ligand>
        <name>a divalent metal cation</name>
        <dbReference type="ChEBI" id="CHEBI:60240"/>
        <label>1</label>
    </ligand>
</feature>
<feature type="binding site" evidence="3">
    <location>
        <position position="153"/>
    </location>
    <ligand>
        <name>a divalent metal cation</name>
        <dbReference type="ChEBI" id="CHEBI:60240"/>
        <label>2</label>
    </ligand>
</feature>
<dbReference type="PANTHER" id="PTHR46124:SF2">
    <property type="entry name" value="D-AMINOACYL-TRNA DEACYLASE"/>
    <property type="match status" value="1"/>
</dbReference>